<dbReference type="CDD" id="cd07958">
    <property type="entry name" value="Anticodon_Ia_Leu_BEm"/>
    <property type="match status" value="1"/>
</dbReference>
<proteinExistence type="inferred from homology"/>
<keyword evidence="5 9" id="KW-0067">ATP-binding</keyword>
<dbReference type="Pfam" id="PF08264">
    <property type="entry name" value="Anticodon_1"/>
    <property type="match status" value="1"/>
</dbReference>
<feature type="binding site" evidence="9">
    <location>
        <position position="728"/>
    </location>
    <ligand>
        <name>ATP</name>
        <dbReference type="ChEBI" id="CHEBI:30616"/>
    </ligand>
</feature>
<dbReference type="GO" id="GO:0002161">
    <property type="term" value="F:aminoacyl-tRNA deacylase activity"/>
    <property type="evidence" value="ECO:0007669"/>
    <property type="project" value="InterPro"/>
</dbReference>
<dbReference type="Pfam" id="PF13603">
    <property type="entry name" value="tRNA-synt_1_2"/>
    <property type="match status" value="1"/>
</dbReference>
<feature type="domain" description="Aminoacyl-tRNA synthetase class Ia" evidence="11">
    <location>
        <begin position="722"/>
        <end position="760"/>
    </location>
</feature>
<dbReference type="InterPro" id="IPR009080">
    <property type="entry name" value="tRNAsynth_Ia_anticodon-bd"/>
</dbReference>
<dbReference type="Pfam" id="PF00133">
    <property type="entry name" value="tRNA-synt_1"/>
    <property type="match status" value="1"/>
</dbReference>
<evidence type="ECO:0000313" key="15">
    <source>
        <dbReference type="EMBL" id="MBY5958924.1"/>
    </source>
</evidence>
<evidence type="ECO:0000256" key="8">
    <source>
        <dbReference type="ARBA" id="ARBA00047469"/>
    </source>
</evidence>
<comment type="caution">
    <text evidence="15">The sequence shown here is derived from an EMBL/GenBank/DDBJ whole genome shotgun (WGS) entry which is preliminary data.</text>
</comment>
<name>A0A953HPL8_9BACT</name>
<dbReference type="PANTHER" id="PTHR43740:SF2">
    <property type="entry name" value="LEUCINE--TRNA LIGASE, MITOCHONDRIAL"/>
    <property type="match status" value="1"/>
</dbReference>
<keyword evidence="2 9" id="KW-0963">Cytoplasm</keyword>
<comment type="catalytic activity">
    <reaction evidence="8 9">
        <text>tRNA(Leu) + L-leucine + ATP = L-leucyl-tRNA(Leu) + AMP + diphosphate</text>
        <dbReference type="Rhea" id="RHEA:11688"/>
        <dbReference type="Rhea" id="RHEA-COMP:9613"/>
        <dbReference type="Rhea" id="RHEA-COMP:9622"/>
        <dbReference type="ChEBI" id="CHEBI:30616"/>
        <dbReference type="ChEBI" id="CHEBI:33019"/>
        <dbReference type="ChEBI" id="CHEBI:57427"/>
        <dbReference type="ChEBI" id="CHEBI:78442"/>
        <dbReference type="ChEBI" id="CHEBI:78494"/>
        <dbReference type="ChEBI" id="CHEBI:456215"/>
        <dbReference type="EC" id="6.1.1.4"/>
    </reaction>
</comment>
<dbReference type="InterPro" id="IPR013155">
    <property type="entry name" value="M/V/L/I-tRNA-synth_anticd-bd"/>
</dbReference>
<dbReference type="InterPro" id="IPR002302">
    <property type="entry name" value="Leu-tRNA-ligase"/>
</dbReference>
<dbReference type="InterPro" id="IPR015413">
    <property type="entry name" value="Methionyl/Leucyl_tRNA_Synth"/>
</dbReference>
<evidence type="ECO:0000259" key="11">
    <source>
        <dbReference type="Pfam" id="PF00133"/>
    </source>
</evidence>
<dbReference type="GO" id="GO:0005524">
    <property type="term" value="F:ATP binding"/>
    <property type="evidence" value="ECO:0007669"/>
    <property type="project" value="UniProtKB-UniRule"/>
</dbReference>
<evidence type="ECO:0000256" key="5">
    <source>
        <dbReference type="ARBA" id="ARBA00022840"/>
    </source>
</evidence>
<reference evidence="15" key="1">
    <citation type="submission" date="2021-06" db="EMBL/GenBank/DDBJ databases">
        <title>44 bacteria genomes isolated from Dapeng, Shenzhen.</title>
        <authorList>
            <person name="Zheng W."/>
            <person name="Yu S."/>
            <person name="Huang Y."/>
        </authorList>
    </citation>
    <scope>NUCLEOTIDE SEQUENCE</scope>
    <source>
        <strain evidence="15">DP5N28-2</strain>
    </source>
</reference>
<dbReference type="Gene3D" id="3.40.50.620">
    <property type="entry name" value="HUPs"/>
    <property type="match status" value="3"/>
</dbReference>
<comment type="similarity">
    <text evidence="1 9 10">Belongs to the class-I aminoacyl-tRNA synthetase family.</text>
</comment>
<keyword evidence="7 9" id="KW-0030">Aminoacyl-tRNA synthetase</keyword>
<feature type="domain" description="Methionyl/Leucyl tRNA synthetase" evidence="13">
    <location>
        <begin position="39"/>
        <end position="143"/>
    </location>
</feature>
<dbReference type="PROSITE" id="PS00178">
    <property type="entry name" value="AA_TRNA_LIGASE_I"/>
    <property type="match status" value="1"/>
</dbReference>
<evidence type="ECO:0000256" key="7">
    <source>
        <dbReference type="ARBA" id="ARBA00023146"/>
    </source>
</evidence>
<evidence type="ECO:0000256" key="3">
    <source>
        <dbReference type="ARBA" id="ARBA00022598"/>
    </source>
</evidence>
<keyword evidence="6 9" id="KW-0648">Protein biosynthesis</keyword>
<sequence length="952" mass="109194">MIHLDFDSIESKWKTYWEENNIYTVSNDSSRPKYYVLDMFPYPSGAGLHVGHPLGYIASDIYARQKRMSGYNVLHPIGFDSFGLPAEQYALQTGIHPAISTKNNMERYREQLSNLGFSFDWNRQVATSVPEYYRWTQWLFIKLFSHYYDTGQEKARPIDELIQYFSQQGNENCSAHTDYESTFTAKEWKAFDEKTKSDILMHYRLAYLKTGYVNWCEELGTVLANDQIKDGVSERGGYPVVRKAMTQWYLRITAYADRLLQGLNDIDWPQPLKTMQENWIGKSTGATIYFELIGSDKSLEIYTTRPDTLFGATFMVLAPEHEYVSSLTTAEQNKEVGEYIEYVNSRSDIERMAEKKVTGVFTGSYARHPFSGEKIPVYISEYVLVDYGTGAIMAVPADDERDHAFATKYNIPIIEVVDRSEYPDASREDKVGKMINSSIINGMEVREAIPFIIEQLEQRGIGHLKVNYRLRDANFSRQRYWGEPIPIIYDKNNIPRTVPLDELPVELPDTDDFRPATNGRSPLAKLDDWVQYDKNHTRETDTMPAVAGSSWYYLRYMDPHNENALASPEAIAYWQNVDLYVGGAEHAVAHLMYARFMHMTLHDLDYVPTSEPFEKLINQGKIQGTIESILLKKNTTGTQEFYSADLVEEDQLDQYAKIPVLVDFVSDYGQENSYLSKKGLDQYTDWAPDFKNATFYGTGGTYQNGQVTDGDEESVVIRTISEQGKMSKSKYNVINPDDIISQYGADCFRMYEMFLGPIEQDKPWDTNGIEGVFKFIRRIWSLFTDEADHISLSTDEPSKAEWKILHTAIKKVEEDSARFSFNTCISAMMVAVNDLKKARCNKVQILNPLTRLIAPFAPFLAEELWEMLGESPSVHQAKMPVSEEKYLVDDEVEYPLCINGKKRATAYFDTGLDKKELEEAALHAPELQKWLEGKSVVKVIVVPGRMINFVVK</sequence>
<feature type="short sequence motif" description="'KMSKS' region" evidence="9">
    <location>
        <begin position="725"/>
        <end position="729"/>
    </location>
</feature>
<dbReference type="InterPro" id="IPR001412">
    <property type="entry name" value="aa-tRNA-synth_I_CS"/>
</dbReference>
<evidence type="ECO:0000256" key="10">
    <source>
        <dbReference type="RuleBase" id="RU363035"/>
    </source>
</evidence>
<evidence type="ECO:0000259" key="12">
    <source>
        <dbReference type="Pfam" id="PF08264"/>
    </source>
</evidence>
<accession>A0A953HPL8</accession>
<dbReference type="HAMAP" id="MF_00049_B">
    <property type="entry name" value="Leu_tRNA_synth_B"/>
    <property type="match status" value="1"/>
</dbReference>
<keyword evidence="16" id="KW-1185">Reference proteome</keyword>
<dbReference type="InterPro" id="IPR002300">
    <property type="entry name" value="aa-tRNA-synth_Ia"/>
</dbReference>
<organism evidence="15 16">
    <name type="scientific">Membranihabitans marinus</name>
    <dbReference type="NCBI Taxonomy" id="1227546"/>
    <lineage>
        <taxon>Bacteria</taxon>
        <taxon>Pseudomonadati</taxon>
        <taxon>Bacteroidota</taxon>
        <taxon>Saprospiria</taxon>
        <taxon>Saprospirales</taxon>
        <taxon>Saprospiraceae</taxon>
        <taxon>Membranihabitans</taxon>
    </lineage>
</organism>
<dbReference type="Pfam" id="PF09334">
    <property type="entry name" value="tRNA-synt_1g"/>
    <property type="match status" value="1"/>
</dbReference>
<dbReference type="RefSeq" id="WP_222580464.1">
    <property type="nucleotide sequence ID" value="NZ_JAHVHU010000011.1"/>
</dbReference>
<dbReference type="PRINTS" id="PR00985">
    <property type="entry name" value="TRNASYNTHLEU"/>
</dbReference>
<dbReference type="FunFam" id="3.40.50.620:FF:000060">
    <property type="entry name" value="Leucine--tRNA ligase"/>
    <property type="match status" value="1"/>
</dbReference>
<dbReference type="Proteomes" id="UP000753961">
    <property type="component" value="Unassembled WGS sequence"/>
</dbReference>
<evidence type="ECO:0000256" key="9">
    <source>
        <dbReference type="HAMAP-Rule" id="MF_00049"/>
    </source>
</evidence>
<gene>
    <name evidence="9" type="primary">leuS</name>
    <name evidence="15" type="ORF">KUV50_12305</name>
</gene>
<evidence type="ECO:0000313" key="16">
    <source>
        <dbReference type="Proteomes" id="UP000753961"/>
    </source>
</evidence>
<dbReference type="FunFam" id="3.40.50.620:FF:000056">
    <property type="entry name" value="Leucine--tRNA ligase"/>
    <property type="match status" value="1"/>
</dbReference>
<dbReference type="GO" id="GO:0006429">
    <property type="term" value="P:leucyl-tRNA aminoacylation"/>
    <property type="evidence" value="ECO:0007669"/>
    <property type="project" value="UniProtKB-UniRule"/>
</dbReference>
<keyword evidence="4 9" id="KW-0547">Nucleotide-binding</keyword>
<dbReference type="Gene3D" id="3.90.740.10">
    <property type="entry name" value="Valyl/Leucyl/Isoleucyl-tRNA synthetase, editing domain"/>
    <property type="match status" value="1"/>
</dbReference>
<dbReference type="InterPro" id="IPR009008">
    <property type="entry name" value="Val/Leu/Ile-tRNA-synth_edit"/>
</dbReference>
<dbReference type="InterPro" id="IPR014729">
    <property type="entry name" value="Rossmann-like_a/b/a_fold"/>
</dbReference>
<dbReference type="PANTHER" id="PTHR43740">
    <property type="entry name" value="LEUCYL-TRNA SYNTHETASE"/>
    <property type="match status" value="1"/>
</dbReference>
<feature type="domain" description="Leucyl-tRNA synthetase editing" evidence="14">
    <location>
        <begin position="277"/>
        <end position="456"/>
    </location>
</feature>
<feature type="domain" description="Methionyl/Valyl/Leucyl/Isoleucyl-tRNA synthetase anticodon-binding" evidence="12">
    <location>
        <begin position="804"/>
        <end position="904"/>
    </location>
</feature>
<evidence type="ECO:0000256" key="1">
    <source>
        <dbReference type="ARBA" id="ARBA00005594"/>
    </source>
</evidence>
<dbReference type="GO" id="GO:0005829">
    <property type="term" value="C:cytosol"/>
    <property type="evidence" value="ECO:0007669"/>
    <property type="project" value="TreeGrafter"/>
</dbReference>
<dbReference type="AlphaFoldDB" id="A0A953HPL8"/>
<evidence type="ECO:0000256" key="2">
    <source>
        <dbReference type="ARBA" id="ARBA00022490"/>
    </source>
</evidence>
<dbReference type="EC" id="6.1.1.4" evidence="9"/>
<dbReference type="SUPFAM" id="SSF47323">
    <property type="entry name" value="Anticodon-binding domain of a subclass of class I aminoacyl-tRNA synthetases"/>
    <property type="match status" value="1"/>
</dbReference>
<evidence type="ECO:0000256" key="4">
    <source>
        <dbReference type="ARBA" id="ARBA00022741"/>
    </source>
</evidence>
<dbReference type="EMBL" id="JAHVHU010000011">
    <property type="protein sequence ID" value="MBY5958924.1"/>
    <property type="molecule type" value="Genomic_DNA"/>
</dbReference>
<evidence type="ECO:0000259" key="13">
    <source>
        <dbReference type="Pfam" id="PF09334"/>
    </source>
</evidence>
<evidence type="ECO:0000259" key="14">
    <source>
        <dbReference type="Pfam" id="PF13603"/>
    </source>
</evidence>
<dbReference type="FunFam" id="1.10.730.10:FF:000011">
    <property type="entry name" value="Leucine--tRNA ligase chloroplastic/mitochondrial"/>
    <property type="match status" value="1"/>
</dbReference>
<dbReference type="InterPro" id="IPR025709">
    <property type="entry name" value="Leu_tRNA-synth_edit"/>
</dbReference>
<dbReference type="SUPFAM" id="SSF52374">
    <property type="entry name" value="Nucleotidylyl transferase"/>
    <property type="match status" value="1"/>
</dbReference>
<dbReference type="GO" id="GO:0004823">
    <property type="term" value="F:leucine-tRNA ligase activity"/>
    <property type="evidence" value="ECO:0007669"/>
    <property type="project" value="UniProtKB-UniRule"/>
</dbReference>
<keyword evidence="3 9" id="KW-0436">Ligase</keyword>
<comment type="subcellular location">
    <subcellularLocation>
        <location evidence="9">Cytoplasm</location>
    </subcellularLocation>
</comment>
<dbReference type="CDD" id="cd00812">
    <property type="entry name" value="LeuRS_core"/>
    <property type="match status" value="1"/>
</dbReference>
<evidence type="ECO:0000256" key="6">
    <source>
        <dbReference type="ARBA" id="ARBA00022917"/>
    </source>
</evidence>
<dbReference type="Gene3D" id="1.10.730.10">
    <property type="entry name" value="Isoleucyl-tRNA Synthetase, Domain 1"/>
    <property type="match status" value="1"/>
</dbReference>
<comment type="caution">
    <text evidence="9">Lacks conserved residue(s) required for the propagation of feature annotation.</text>
</comment>
<dbReference type="SUPFAM" id="SSF50677">
    <property type="entry name" value="ValRS/IleRS/LeuRS editing domain"/>
    <property type="match status" value="1"/>
</dbReference>
<protein>
    <recommendedName>
        <fullName evidence="9">Leucine--tRNA ligase</fullName>
        <ecNumber evidence="9">6.1.1.4</ecNumber>
    </recommendedName>
    <alternativeName>
        <fullName evidence="9">Leucyl-tRNA synthetase</fullName>
        <shortName evidence="9">LeuRS</shortName>
    </alternativeName>
</protein>